<dbReference type="SUPFAM" id="SSF51366">
    <property type="entry name" value="Ribulose-phoshate binding barrel"/>
    <property type="match status" value="1"/>
</dbReference>
<dbReference type="NCBIfam" id="NF002231">
    <property type="entry name" value="PRK01130.1"/>
    <property type="match status" value="1"/>
</dbReference>
<evidence type="ECO:0000256" key="3">
    <source>
        <dbReference type="ARBA" id="ARBA00005081"/>
    </source>
</evidence>
<name>A0A1Y6KXY0_9GAMM</name>
<dbReference type="GO" id="GO:0005829">
    <property type="term" value="C:cytosol"/>
    <property type="evidence" value="ECO:0007669"/>
    <property type="project" value="TreeGrafter"/>
</dbReference>
<dbReference type="GO" id="GO:0006053">
    <property type="term" value="P:N-acetylmannosamine catabolic process"/>
    <property type="evidence" value="ECO:0007669"/>
    <property type="project" value="TreeGrafter"/>
</dbReference>
<dbReference type="Gene3D" id="3.20.20.70">
    <property type="entry name" value="Aldolase class I"/>
    <property type="match status" value="1"/>
</dbReference>
<dbReference type="UniPathway" id="UPA00629">
    <property type="reaction ID" value="UER00682"/>
</dbReference>
<dbReference type="EMBL" id="FYAH01000003">
    <property type="protein sequence ID" value="SMY16991.1"/>
    <property type="molecule type" value="Genomic_DNA"/>
</dbReference>
<dbReference type="GO" id="GO:0019262">
    <property type="term" value="P:N-acetylneuraminate catabolic process"/>
    <property type="evidence" value="ECO:0007669"/>
    <property type="project" value="UniProtKB-UniRule"/>
</dbReference>
<comment type="similarity">
    <text evidence="6">Belongs to the NanE family.</text>
</comment>
<dbReference type="GeneID" id="57352906"/>
<evidence type="ECO:0000256" key="4">
    <source>
        <dbReference type="ARBA" id="ARBA00023235"/>
    </source>
</evidence>
<dbReference type="PANTHER" id="PTHR36204">
    <property type="entry name" value="N-ACETYLMANNOSAMINE-6-PHOSPHATE 2-EPIMERASE-RELATED"/>
    <property type="match status" value="1"/>
</dbReference>
<dbReference type="GO" id="GO:0005975">
    <property type="term" value="P:carbohydrate metabolic process"/>
    <property type="evidence" value="ECO:0007669"/>
    <property type="project" value="UniProtKB-UniRule"/>
</dbReference>
<evidence type="ECO:0000313" key="8">
    <source>
        <dbReference type="Proteomes" id="UP000196485"/>
    </source>
</evidence>
<dbReference type="InterPro" id="IPR011060">
    <property type="entry name" value="RibuloseP-bd_barrel"/>
</dbReference>
<evidence type="ECO:0000256" key="2">
    <source>
        <dbReference type="ARBA" id="ARBA00002147"/>
    </source>
</evidence>
<reference evidence="8" key="1">
    <citation type="submission" date="2017-06" db="EMBL/GenBank/DDBJ databases">
        <authorList>
            <person name="Rodrigo-Torres L."/>
            <person name="Arahal R. D."/>
            <person name="Lucena T."/>
        </authorList>
    </citation>
    <scope>NUCLEOTIDE SEQUENCE [LARGE SCALE GENOMIC DNA]</scope>
    <source>
        <strain evidence="8">type strain: CECT 9192</strain>
    </source>
</reference>
<dbReference type="FunFam" id="3.20.20.70:FF:000035">
    <property type="entry name" value="Putative N-acetylmannosamine-6-phosphate 2-epimerase"/>
    <property type="match status" value="1"/>
</dbReference>
<protein>
    <recommendedName>
        <fullName evidence="6">Putative N-acetylmannosamine-6-phosphate 2-epimerase</fullName>
        <ecNumber evidence="6">5.1.3.9</ecNumber>
    </recommendedName>
    <alternativeName>
        <fullName evidence="6">ManNAc-6-P epimerase</fullName>
    </alternativeName>
</protein>
<dbReference type="HAMAP" id="MF_01235">
    <property type="entry name" value="ManNAc6P_epimer"/>
    <property type="match status" value="1"/>
</dbReference>
<comment type="function">
    <text evidence="2 6">Converts N-acetylmannosamine-6-phosphate (ManNAc-6-P) to N-acetylglucosamine-6-phosphate (GlcNAc-6-P).</text>
</comment>
<dbReference type="GO" id="GO:0047465">
    <property type="term" value="F:N-acylglucosamine-6-phosphate 2-epimerase activity"/>
    <property type="evidence" value="ECO:0007669"/>
    <property type="project" value="UniProtKB-EC"/>
</dbReference>
<dbReference type="Proteomes" id="UP000196485">
    <property type="component" value="Unassembled WGS sequence"/>
</dbReference>
<keyword evidence="5 6" id="KW-0119">Carbohydrate metabolism</keyword>
<proteinExistence type="inferred from homology"/>
<dbReference type="InterPro" id="IPR007260">
    <property type="entry name" value="NanE"/>
</dbReference>
<evidence type="ECO:0000313" key="7">
    <source>
        <dbReference type="EMBL" id="SMY16991.1"/>
    </source>
</evidence>
<evidence type="ECO:0000256" key="6">
    <source>
        <dbReference type="HAMAP-Rule" id="MF_01235"/>
    </source>
</evidence>
<keyword evidence="4 6" id="KW-0413">Isomerase</keyword>
<organism evidence="7 8">
    <name type="scientific">Photobacterium aquimaris</name>
    <dbReference type="NCBI Taxonomy" id="512643"/>
    <lineage>
        <taxon>Bacteria</taxon>
        <taxon>Pseudomonadati</taxon>
        <taxon>Pseudomonadota</taxon>
        <taxon>Gammaproteobacteria</taxon>
        <taxon>Vibrionales</taxon>
        <taxon>Vibrionaceae</taxon>
        <taxon>Photobacterium</taxon>
    </lineage>
</organism>
<dbReference type="Pfam" id="PF04131">
    <property type="entry name" value="NanE"/>
    <property type="match status" value="1"/>
</dbReference>
<dbReference type="RefSeq" id="WP_045030653.1">
    <property type="nucleotide sequence ID" value="NZ_FYAH01000003.1"/>
</dbReference>
<dbReference type="PANTHER" id="PTHR36204:SF1">
    <property type="entry name" value="N-ACETYLMANNOSAMINE-6-PHOSPHATE 2-EPIMERASE-RELATED"/>
    <property type="match status" value="1"/>
</dbReference>
<comment type="pathway">
    <text evidence="3 6">Amino-sugar metabolism; N-acetylneuraminate degradation; D-fructose 6-phosphate from N-acetylneuraminate: step 3/5.</text>
</comment>
<accession>A0A1Y6KXY0</accession>
<gene>
    <name evidence="6 7" type="primary">nanE</name>
    <name evidence="7" type="ORF">PAQU9191_02232</name>
</gene>
<evidence type="ECO:0000256" key="5">
    <source>
        <dbReference type="ARBA" id="ARBA00023277"/>
    </source>
</evidence>
<comment type="catalytic activity">
    <reaction evidence="1 6">
        <text>an N-acyl-D-glucosamine 6-phosphate = an N-acyl-D-mannosamine 6-phosphate</text>
        <dbReference type="Rhea" id="RHEA:23932"/>
        <dbReference type="ChEBI" id="CHEBI:57599"/>
        <dbReference type="ChEBI" id="CHEBI:57666"/>
        <dbReference type="EC" id="5.1.3.9"/>
    </reaction>
</comment>
<sequence length="229" mass="24979">MNMLSIVKNNLIVSCQALEDEPLHSSFIMGRMALAAKEGGACAIRANSPQDIAEIKRVTQLPVIGILKRDYENSSIYITATMQEIDELMTADPDMIALDACLALRPDGMTLKEMVNTIRQRYPSVLLMADIATLEEALTAQEFGFDCVSTTLHGYTTETKGMKLYHHDFSFLRAVVDAVSIPVIAEGNVGTPAQAKRCLELGAHSVVVGGAITRPKQITTAFIDEIKMC</sequence>
<dbReference type="CDD" id="cd04729">
    <property type="entry name" value="NanE"/>
    <property type="match status" value="1"/>
</dbReference>
<dbReference type="EC" id="5.1.3.9" evidence="6"/>
<dbReference type="InterPro" id="IPR013785">
    <property type="entry name" value="Aldolase_TIM"/>
</dbReference>
<evidence type="ECO:0000256" key="1">
    <source>
        <dbReference type="ARBA" id="ARBA00000056"/>
    </source>
</evidence>
<keyword evidence="8" id="KW-1185">Reference proteome</keyword>
<dbReference type="AlphaFoldDB" id="A0A1Y6KXY0"/>